<dbReference type="EMBL" id="MLCN01000003">
    <property type="protein sequence ID" value="ONG42102.1"/>
    <property type="molecule type" value="Genomic_DNA"/>
</dbReference>
<comment type="caution">
    <text evidence="1">The sequence shown here is derived from an EMBL/GenBank/DDBJ whole genome shotgun (WGS) entry which is preliminary data.</text>
</comment>
<protein>
    <submittedName>
        <fullName evidence="1">Uncharacterized protein</fullName>
    </submittedName>
</protein>
<proteinExistence type="predicted"/>
<dbReference type="OrthoDB" id="5523793at2"/>
<name>A0A1S8CZ57_9GAMM</name>
<dbReference type="AlphaFoldDB" id="A0A1S8CZ57"/>
<sequence length="254" mass="28911">MWKKIRVFILLLVLAVVVIQSLQDKSDLNWKNSFYVAVYPINVENNPQVAQYIQSLQVQDFAEATDFLNSEAKRYGIQLYRPINIVLGKPIGQLPPAPPVNGGIFEVMLWSLKLRYFAWRHEQNFSVHPQIQLYLLYFDPKLQPRLSHSTALQKGRVGRVNLFGDASYSQQNLVILSHELLHTLGATDKYDFANNMPAFPDGYGNPQQQPLFPQAKAELMGGRVVINENKAVIPKSLTYTVIGEKTAREIGWVK</sequence>
<keyword evidence="2" id="KW-1185">Reference proteome</keyword>
<dbReference type="STRING" id="1907941.BKE30_00950"/>
<evidence type="ECO:0000313" key="2">
    <source>
        <dbReference type="Proteomes" id="UP000192132"/>
    </source>
</evidence>
<dbReference type="RefSeq" id="WP_076876793.1">
    <property type="nucleotide sequence ID" value="NZ_MLCN01000003.1"/>
</dbReference>
<dbReference type="Proteomes" id="UP000192132">
    <property type="component" value="Unassembled WGS sequence"/>
</dbReference>
<accession>A0A1S8CZ57</accession>
<organism evidence="1 2">
    <name type="scientific">Alkanindiges hydrocarboniclasticus</name>
    <dbReference type="NCBI Taxonomy" id="1907941"/>
    <lineage>
        <taxon>Bacteria</taxon>
        <taxon>Pseudomonadati</taxon>
        <taxon>Pseudomonadota</taxon>
        <taxon>Gammaproteobacteria</taxon>
        <taxon>Moraxellales</taxon>
        <taxon>Moraxellaceae</taxon>
        <taxon>Alkanindiges</taxon>
    </lineage>
</organism>
<evidence type="ECO:0000313" key="1">
    <source>
        <dbReference type="EMBL" id="ONG42102.1"/>
    </source>
</evidence>
<gene>
    <name evidence="1" type="ORF">BKE30_00950</name>
</gene>
<reference evidence="1 2" key="1">
    <citation type="submission" date="2016-10" db="EMBL/GenBank/DDBJ databases">
        <title>Draft Genome sequence of Alkanindiges sp. strain H1.</title>
        <authorList>
            <person name="Subhash Y."/>
            <person name="Lee S."/>
        </authorList>
    </citation>
    <scope>NUCLEOTIDE SEQUENCE [LARGE SCALE GENOMIC DNA]</scope>
    <source>
        <strain evidence="1 2">H1</strain>
    </source>
</reference>